<dbReference type="PANTHER" id="PTHR38442:SF1">
    <property type="entry name" value="INNER MEMBRANE PROTEIN"/>
    <property type="match status" value="1"/>
</dbReference>
<keyword evidence="1" id="KW-1133">Transmembrane helix</keyword>
<dbReference type="AlphaFoldDB" id="A0A543KVW4"/>
<comment type="caution">
    <text evidence="2">The sequence shown here is derived from an EMBL/GenBank/DDBJ whole genome shotgun (WGS) entry which is preliminary data.</text>
</comment>
<gene>
    <name evidence="2" type="ORF">BDD18_3857</name>
</gene>
<keyword evidence="1" id="KW-0472">Membrane</keyword>
<dbReference type="EMBL" id="VFPV01000004">
    <property type="protein sequence ID" value="TQM99207.1"/>
    <property type="molecule type" value="Genomic_DNA"/>
</dbReference>
<dbReference type="Pfam" id="PF04286">
    <property type="entry name" value="DUF445"/>
    <property type="match status" value="1"/>
</dbReference>
<evidence type="ECO:0000256" key="1">
    <source>
        <dbReference type="SAM" id="Phobius"/>
    </source>
</evidence>
<evidence type="ECO:0000313" key="3">
    <source>
        <dbReference type="Proteomes" id="UP000316993"/>
    </source>
</evidence>
<dbReference type="InterPro" id="IPR007383">
    <property type="entry name" value="DUF445"/>
</dbReference>
<organism evidence="2 3">
    <name type="scientific">Acidovorax temperans</name>
    <dbReference type="NCBI Taxonomy" id="80878"/>
    <lineage>
        <taxon>Bacteria</taxon>
        <taxon>Pseudomonadati</taxon>
        <taxon>Pseudomonadota</taxon>
        <taxon>Betaproteobacteria</taxon>
        <taxon>Burkholderiales</taxon>
        <taxon>Comamonadaceae</taxon>
        <taxon>Acidovorax</taxon>
    </lineage>
</organism>
<keyword evidence="1" id="KW-0812">Transmembrane</keyword>
<evidence type="ECO:0000313" key="2">
    <source>
        <dbReference type="EMBL" id="TQM99207.1"/>
    </source>
</evidence>
<reference evidence="2 3" key="1">
    <citation type="submission" date="2019-06" db="EMBL/GenBank/DDBJ databases">
        <title>Genomic Encyclopedia of Archaeal and Bacterial Type Strains, Phase II (KMG-II): from individual species to whole genera.</title>
        <authorList>
            <person name="Goeker M."/>
        </authorList>
    </citation>
    <scope>NUCLEOTIDE SEQUENCE [LARGE SCALE GENOMIC DNA]</scope>
    <source>
        <strain evidence="2 3">DSM 7270</strain>
    </source>
</reference>
<sequence length="431" mass="48410">MGDVKLNRDKEAELRRMQYLALGCLALAMVVFIATLFMPSTFATRLIKAGAEAAMVGGLADWFAVVALFRHPLGLRIPHTAIIPQSKNRIATNLADFVREKFLNPQVLTELIQRSDPAQRFASWLSTPSNARRVGRHAANLMGNWLDLVDDKRIQAFISDATKAVVGKLDFSQALGSVLEMLTKGGRHQQLLDAALGFVAEKLRDPALREKIAQRVVNWLKSEHKWKQMLLPTEWIGDQAAEAASSGLNRFLDEVANSPTHELRETFDLALKKLVRNLKTNEEFRRKGEEIKEYIQSNPELANYTRSLWQALRDWLSNDLESSSSQLQQQIERMGLWLGQKLAEDQELRTSINEHMQALASGAAPQFADFLTGHISDTVRKWDAQDMSRQIELSIGPDLQYIRISGTAVGCVIGILLFLVSHVGEITLFLK</sequence>
<dbReference type="Proteomes" id="UP000316993">
    <property type="component" value="Unassembled WGS sequence"/>
</dbReference>
<feature type="transmembrane region" description="Helical" evidence="1">
    <location>
        <begin position="401"/>
        <end position="421"/>
    </location>
</feature>
<dbReference type="PANTHER" id="PTHR38442">
    <property type="entry name" value="INNER MEMBRANE PROTEIN-RELATED"/>
    <property type="match status" value="1"/>
</dbReference>
<accession>A0A543KVW4</accession>
<dbReference type="GO" id="GO:0005886">
    <property type="term" value="C:plasma membrane"/>
    <property type="evidence" value="ECO:0007669"/>
    <property type="project" value="TreeGrafter"/>
</dbReference>
<proteinExistence type="predicted"/>
<feature type="transmembrane region" description="Helical" evidence="1">
    <location>
        <begin position="20"/>
        <end position="38"/>
    </location>
</feature>
<dbReference type="RefSeq" id="WP_142085261.1">
    <property type="nucleotide sequence ID" value="NZ_VFPV01000004.1"/>
</dbReference>
<name>A0A543KVW4_9BURK</name>
<protein>
    <submittedName>
        <fullName evidence="2">Uncharacterized membrane-anchored protein YjiN (DUF445 family)</fullName>
    </submittedName>
</protein>